<evidence type="ECO:0000256" key="3">
    <source>
        <dbReference type="ARBA" id="ARBA00012560"/>
    </source>
</evidence>
<evidence type="ECO:0000256" key="7">
    <source>
        <dbReference type="ARBA" id="ARBA00023277"/>
    </source>
</evidence>
<evidence type="ECO:0000256" key="6">
    <source>
        <dbReference type="ARBA" id="ARBA00022679"/>
    </source>
</evidence>
<dbReference type="InterPro" id="IPR017853">
    <property type="entry name" value="GH"/>
</dbReference>
<reference evidence="11 12" key="1">
    <citation type="submission" date="2015-03" db="EMBL/GenBank/DDBJ databases">
        <title>Genome sequence of Pseudoalteromonas aurantia.</title>
        <authorList>
            <person name="Xie B.-B."/>
            <person name="Rong J.-C."/>
            <person name="Qin Q.-L."/>
            <person name="Zhang Y.-Z."/>
        </authorList>
    </citation>
    <scope>NUCLEOTIDE SEQUENCE [LARGE SCALE GENOMIC DNA]</scope>
    <source>
        <strain evidence="11 12">208</strain>
    </source>
</reference>
<protein>
    <recommendedName>
        <fullName evidence="4 10">4-alpha-glucanotransferase</fullName>
        <ecNumber evidence="3 10">2.4.1.25</ecNumber>
    </recommendedName>
    <alternativeName>
        <fullName evidence="8 10">Amylomaltase</fullName>
    </alternativeName>
    <alternativeName>
        <fullName evidence="9 10">Disproportionating enzyme</fullName>
    </alternativeName>
</protein>
<evidence type="ECO:0000256" key="10">
    <source>
        <dbReference type="RuleBase" id="RU361207"/>
    </source>
</evidence>
<name>A0ABR9ELK0_9GAMM</name>
<evidence type="ECO:0000256" key="4">
    <source>
        <dbReference type="ARBA" id="ARBA00020295"/>
    </source>
</evidence>
<dbReference type="Pfam" id="PF02446">
    <property type="entry name" value="Glyco_hydro_77"/>
    <property type="match status" value="2"/>
</dbReference>
<dbReference type="PANTHER" id="PTHR32438">
    <property type="entry name" value="4-ALPHA-GLUCANOTRANSFERASE DPE1, CHLOROPLASTIC/AMYLOPLASTIC"/>
    <property type="match status" value="1"/>
</dbReference>
<evidence type="ECO:0000313" key="11">
    <source>
        <dbReference type="EMBL" id="MBE0371135.1"/>
    </source>
</evidence>
<sequence length="662" mass="75212">MSGLQQLFYLHGVGYDYVKYTGEHVIFDQNTRSQALQACGIDTNDEQIIAELNYQLDVVQWQSVVPEVSLVDAHCSTLSIKVPAHNRVTHGVISVRTINYEHNFDTAHLKVTGEYYYDNITYLELEVPLPPMPIGYHDAVISLPWGQYNTQIWSTPNQCFNPIEKKQLGISVQLYTLKSERNLGIGDFLDLEALIIASAKSGCDFVLLNPLHLLFPDEPDRASPYSPNHRGLINPLYISLDNCRWAHDSDEYNALLEAASKLLETQKQEQYINYSLISDVKHSVLQGLYKGFKSHAPEDLKTQFICYQSEQSTLLTGLKGDGFAVFCQWLASRQLQRCQEVAKRSGMSVGLINDLAVGCAEDGIEYIENSQLYAGNANVGAPPDPWAEGGQNWGLPALDPVKIKHNQFSFFKTLVRSNLNYVGGLRIDHVMALRRLWWCLQVEQEQSGCYVYYPFEHLMAILKIESNIAQSMIIGEDLGVVPPEVVTSMKEASLFGNILFYFEKDHHGNFVPRDCLREDTILMVANHDVPPFKGWWYGDDLQLKYTYNLITERELGTEQQKRSVERQRLLTWLSEHGKNGLTQSSESDAIYQALLIVLASSPSKLLCLQLDDLDFQSLPVNIPGTDKEYPNWRRRLTHSIDDIFAEHAHFIKNLTDIRTGHE</sequence>
<dbReference type="EMBL" id="AQGV01000015">
    <property type="protein sequence ID" value="MBE0371135.1"/>
    <property type="molecule type" value="Genomic_DNA"/>
</dbReference>
<comment type="caution">
    <text evidence="11">The sequence shown here is derived from an EMBL/GenBank/DDBJ whole genome shotgun (WGS) entry which is preliminary data.</text>
</comment>
<comment type="catalytic activity">
    <reaction evidence="1 10">
        <text>Transfers a segment of a (1-&gt;4)-alpha-D-glucan to a new position in an acceptor, which may be glucose or a (1-&gt;4)-alpha-D-glucan.</text>
        <dbReference type="EC" id="2.4.1.25"/>
    </reaction>
</comment>
<keyword evidence="7 10" id="KW-0119">Carbohydrate metabolism</keyword>
<proteinExistence type="inferred from homology"/>
<dbReference type="Gene3D" id="3.20.20.80">
    <property type="entry name" value="Glycosidases"/>
    <property type="match status" value="2"/>
</dbReference>
<evidence type="ECO:0000256" key="9">
    <source>
        <dbReference type="ARBA" id="ARBA00031501"/>
    </source>
</evidence>
<dbReference type="PANTHER" id="PTHR32438:SF5">
    <property type="entry name" value="4-ALPHA-GLUCANOTRANSFERASE DPE1, CHLOROPLASTIC_AMYLOPLASTIC"/>
    <property type="match status" value="1"/>
</dbReference>
<dbReference type="RefSeq" id="WP_192510129.1">
    <property type="nucleotide sequence ID" value="NZ_AQGV01000015.1"/>
</dbReference>
<organism evidence="11 12">
    <name type="scientific">Pseudoalteromonas aurantia 208</name>
    <dbReference type="NCBI Taxonomy" id="1314867"/>
    <lineage>
        <taxon>Bacteria</taxon>
        <taxon>Pseudomonadati</taxon>
        <taxon>Pseudomonadota</taxon>
        <taxon>Gammaproteobacteria</taxon>
        <taxon>Alteromonadales</taxon>
        <taxon>Pseudoalteromonadaceae</taxon>
        <taxon>Pseudoalteromonas</taxon>
    </lineage>
</organism>
<comment type="similarity">
    <text evidence="2 10">Belongs to the disproportionating enzyme family.</text>
</comment>
<evidence type="ECO:0000256" key="2">
    <source>
        <dbReference type="ARBA" id="ARBA00005684"/>
    </source>
</evidence>
<evidence type="ECO:0000256" key="8">
    <source>
        <dbReference type="ARBA" id="ARBA00031423"/>
    </source>
</evidence>
<keyword evidence="5 10" id="KW-0328">Glycosyltransferase</keyword>
<gene>
    <name evidence="11" type="primary">malQ</name>
    <name evidence="11" type="ORF">PAUR_b1323</name>
</gene>
<dbReference type="EC" id="2.4.1.25" evidence="3 10"/>
<evidence type="ECO:0000256" key="1">
    <source>
        <dbReference type="ARBA" id="ARBA00000439"/>
    </source>
</evidence>
<evidence type="ECO:0000313" key="12">
    <source>
        <dbReference type="Proteomes" id="UP000615755"/>
    </source>
</evidence>
<dbReference type="NCBIfam" id="TIGR00217">
    <property type="entry name" value="malQ"/>
    <property type="match status" value="1"/>
</dbReference>
<accession>A0ABR9ELK0</accession>
<dbReference type="InterPro" id="IPR003385">
    <property type="entry name" value="Glyco_hydro_77"/>
</dbReference>
<keyword evidence="12" id="KW-1185">Reference proteome</keyword>
<evidence type="ECO:0000256" key="5">
    <source>
        <dbReference type="ARBA" id="ARBA00022676"/>
    </source>
</evidence>
<keyword evidence="6 10" id="KW-0808">Transferase</keyword>
<dbReference type="Proteomes" id="UP000615755">
    <property type="component" value="Unassembled WGS sequence"/>
</dbReference>
<dbReference type="SUPFAM" id="SSF51445">
    <property type="entry name" value="(Trans)glycosidases"/>
    <property type="match status" value="1"/>
</dbReference>